<proteinExistence type="predicted"/>
<dbReference type="EMBL" id="JAESVB010000001">
    <property type="protein sequence ID" value="MCB8874210.1"/>
    <property type="molecule type" value="Genomic_DNA"/>
</dbReference>
<sequence>MNGKAPKSGGEVEGIAFQRLDMWLWCARAGKARSDCAKLVEEGALRLNRQPTLKPHAKLRVGDVLTLALRGEVRVWRVRALASRRGPAPEARLLYEEVLENDAIEAGDGSSGPCAKDD</sequence>
<keyword evidence="1" id="KW-0694">RNA-binding</keyword>
<gene>
    <name evidence="3" type="ORF">ASILVAE211_03370</name>
</gene>
<accession>A0A963YNQ8</accession>
<feature type="domain" description="RNA-binding S4" evidence="2">
    <location>
        <begin position="18"/>
        <end position="65"/>
    </location>
</feature>
<protein>
    <submittedName>
        <fullName evidence="3">RNA-binding S4 domain-containing protein</fullName>
    </submittedName>
</protein>
<keyword evidence="4" id="KW-1185">Reference proteome</keyword>
<evidence type="ECO:0000313" key="4">
    <source>
        <dbReference type="Proteomes" id="UP000708298"/>
    </source>
</evidence>
<dbReference type="PROSITE" id="PS50889">
    <property type="entry name" value="S4"/>
    <property type="match status" value="1"/>
</dbReference>
<dbReference type="Pfam" id="PF01479">
    <property type="entry name" value="S4"/>
    <property type="match status" value="1"/>
</dbReference>
<dbReference type="InterPro" id="IPR002942">
    <property type="entry name" value="S4_RNA-bd"/>
</dbReference>
<dbReference type="SUPFAM" id="SSF55174">
    <property type="entry name" value="Alpha-L RNA-binding motif"/>
    <property type="match status" value="1"/>
</dbReference>
<dbReference type="RefSeq" id="WP_227319859.1">
    <property type="nucleotide sequence ID" value="NZ_JAESVB010000001.1"/>
</dbReference>
<dbReference type="InterPro" id="IPR036986">
    <property type="entry name" value="S4_RNA-bd_sf"/>
</dbReference>
<dbReference type="Proteomes" id="UP000708298">
    <property type="component" value="Unassembled WGS sequence"/>
</dbReference>
<name>A0A963YNQ8_9PROT</name>
<comment type="caution">
    <text evidence="3">The sequence shown here is derived from an EMBL/GenBank/DDBJ whole genome shotgun (WGS) entry which is preliminary data.</text>
</comment>
<evidence type="ECO:0000259" key="2">
    <source>
        <dbReference type="Pfam" id="PF01479"/>
    </source>
</evidence>
<organism evidence="3 4">
    <name type="scientific">Acidisoma silvae</name>
    <dbReference type="NCBI Taxonomy" id="2802396"/>
    <lineage>
        <taxon>Bacteria</taxon>
        <taxon>Pseudomonadati</taxon>
        <taxon>Pseudomonadota</taxon>
        <taxon>Alphaproteobacteria</taxon>
        <taxon>Acetobacterales</taxon>
        <taxon>Acidocellaceae</taxon>
        <taxon>Acidisoma</taxon>
    </lineage>
</organism>
<dbReference type="Gene3D" id="3.10.290.10">
    <property type="entry name" value="RNA-binding S4 domain"/>
    <property type="match status" value="1"/>
</dbReference>
<dbReference type="AlphaFoldDB" id="A0A963YNQ8"/>
<reference evidence="3" key="2">
    <citation type="submission" date="2021-01" db="EMBL/GenBank/DDBJ databases">
        <authorList>
            <person name="Mieszkin S."/>
            <person name="Pouder E."/>
            <person name="Alain K."/>
        </authorList>
    </citation>
    <scope>NUCLEOTIDE SEQUENCE</scope>
    <source>
        <strain evidence="3">HW T2.11</strain>
    </source>
</reference>
<evidence type="ECO:0000313" key="3">
    <source>
        <dbReference type="EMBL" id="MCB8874210.1"/>
    </source>
</evidence>
<reference evidence="3" key="1">
    <citation type="journal article" date="2021" name="Microorganisms">
        <title>Acidisoma silvae sp. nov. and Acidisomacellulosilytica sp. nov., Two Acidophilic Bacteria Isolated from Decaying Wood, Hydrolyzing Cellulose and Producing Poly-3-hydroxybutyrate.</title>
        <authorList>
            <person name="Mieszkin S."/>
            <person name="Pouder E."/>
            <person name="Uroz S."/>
            <person name="Simon-Colin C."/>
            <person name="Alain K."/>
        </authorList>
    </citation>
    <scope>NUCLEOTIDE SEQUENCE</scope>
    <source>
        <strain evidence="3">HW T2.11</strain>
    </source>
</reference>
<dbReference type="GO" id="GO:0003723">
    <property type="term" value="F:RNA binding"/>
    <property type="evidence" value="ECO:0007669"/>
    <property type="project" value="UniProtKB-KW"/>
</dbReference>
<evidence type="ECO:0000256" key="1">
    <source>
        <dbReference type="PROSITE-ProRule" id="PRU00182"/>
    </source>
</evidence>